<protein>
    <submittedName>
        <fullName evidence="3">Alpha,alpha-trehalase TreF</fullName>
    </submittedName>
</protein>
<keyword evidence="1" id="KW-0378">Hydrolase</keyword>
<dbReference type="PROSITE" id="PS00928">
    <property type="entry name" value="TREHALASE_2"/>
    <property type="match status" value="1"/>
</dbReference>
<dbReference type="Proteomes" id="UP000283523">
    <property type="component" value="Unassembled WGS sequence"/>
</dbReference>
<name>A0A418MCF6_9BACT</name>
<dbReference type="InterPro" id="IPR012341">
    <property type="entry name" value="6hp_glycosidase-like_sf"/>
</dbReference>
<dbReference type="GO" id="GO:0004555">
    <property type="term" value="F:alpha,alpha-trehalase activity"/>
    <property type="evidence" value="ECO:0007669"/>
    <property type="project" value="InterPro"/>
</dbReference>
<sequence length="528" mass="60937">MNDHPVSVYNQIPAMLPPDQLFGPLFHDVQMQHVFPDSITFADAYPRQSPERILSQYEVEQSHSEFRLYEFVQSHFIVPAPVLVDYVSDRTLSTADHLHQLWDKLTHKSQPNCSLLPIPKPYIVPGGRFRGMYYWDSYFTMLGLNVSGQQEHIRHMVDNCAYLIDTYGHVPNANRSYYITRSQPPFFAYMVRLLADIDGPETLTRYLPFLQKEYNFWVDGYFRLGEAESSFRRVICLPNGVILNRYWDDTPAPRPESYREDVELAQEAFSLGIQPSVLYRHVRAACETGWDFSCRWFADEQRLVTIRTTEIVPVDLNCLLYYLERTLALAYRQSNFLEAAERFDALAATRCRNILTYFWNEEAGFFMDYDSVSNQHTPVWSLAGLFPLYVGIASPEQAERIHEHVKTKFLQAGGVVSTLHTSGQQWDAPNGWAPLQWIAHQALIRYGFLDTAAKLRERWLGLNDTVFQNTGKMMEKYNVINTNLPAGGGEYPNQDGFGWTNGIYLSLQANDGRLVDWETALTEQPQPQ</sequence>
<keyword evidence="2" id="KW-0326">Glycosidase</keyword>
<dbReference type="InterPro" id="IPR001661">
    <property type="entry name" value="Glyco_hydro_37"/>
</dbReference>
<dbReference type="OrthoDB" id="106887at2"/>
<dbReference type="Gene3D" id="1.50.10.10">
    <property type="match status" value="1"/>
</dbReference>
<dbReference type="Pfam" id="PF01204">
    <property type="entry name" value="Trehalase"/>
    <property type="match status" value="1"/>
</dbReference>
<keyword evidence="4" id="KW-1185">Reference proteome</keyword>
<proteinExistence type="predicted"/>
<gene>
    <name evidence="3" type="primary">treF</name>
    <name evidence="3" type="ORF">DYU11_13865</name>
</gene>
<dbReference type="AlphaFoldDB" id="A0A418MCF6"/>
<dbReference type="GO" id="GO:0005993">
    <property type="term" value="P:trehalose catabolic process"/>
    <property type="evidence" value="ECO:0007669"/>
    <property type="project" value="TreeGrafter"/>
</dbReference>
<evidence type="ECO:0000313" key="4">
    <source>
        <dbReference type="Proteomes" id="UP000283523"/>
    </source>
</evidence>
<dbReference type="InterPro" id="IPR008928">
    <property type="entry name" value="6-hairpin_glycosidase_sf"/>
</dbReference>
<dbReference type="NCBIfam" id="NF009773">
    <property type="entry name" value="PRK13270.1"/>
    <property type="match status" value="1"/>
</dbReference>
<dbReference type="PRINTS" id="PR00744">
    <property type="entry name" value="GLHYDRLASE37"/>
</dbReference>
<dbReference type="EMBL" id="QXED01000003">
    <property type="protein sequence ID" value="RIV24045.1"/>
    <property type="molecule type" value="Genomic_DNA"/>
</dbReference>
<organism evidence="3 4">
    <name type="scientific">Fibrisoma montanum</name>
    <dbReference type="NCBI Taxonomy" id="2305895"/>
    <lineage>
        <taxon>Bacteria</taxon>
        <taxon>Pseudomonadati</taxon>
        <taxon>Bacteroidota</taxon>
        <taxon>Cytophagia</taxon>
        <taxon>Cytophagales</taxon>
        <taxon>Spirosomataceae</taxon>
        <taxon>Fibrisoma</taxon>
    </lineage>
</organism>
<reference evidence="3 4" key="1">
    <citation type="submission" date="2018-08" db="EMBL/GenBank/DDBJ databases">
        <title>Fibrisoma montanum sp. nov., isolated from Danxia mountain soil.</title>
        <authorList>
            <person name="Huang Y."/>
        </authorList>
    </citation>
    <scope>NUCLEOTIDE SEQUENCE [LARGE SCALE GENOMIC DNA]</scope>
    <source>
        <strain evidence="3 4">HYT19</strain>
    </source>
</reference>
<dbReference type="InterPro" id="IPR018232">
    <property type="entry name" value="Glyco_hydro_37_CS"/>
</dbReference>
<dbReference type="PANTHER" id="PTHR23403:SF1">
    <property type="entry name" value="TREHALASE"/>
    <property type="match status" value="1"/>
</dbReference>
<dbReference type="SUPFAM" id="SSF48208">
    <property type="entry name" value="Six-hairpin glycosidases"/>
    <property type="match status" value="1"/>
</dbReference>
<dbReference type="PANTHER" id="PTHR23403">
    <property type="entry name" value="TREHALASE"/>
    <property type="match status" value="1"/>
</dbReference>
<accession>A0A418MCF6</accession>
<evidence type="ECO:0000256" key="2">
    <source>
        <dbReference type="ARBA" id="ARBA00023295"/>
    </source>
</evidence>
<evidence type="ECO:0000313" key="3">
    <source>
        <dbReference type="EMBL" id="RIV24045.1"/>
    </source>
</evidence>
<comment type="caution">
    <text evidence="3">The sequence shown here is derived from an EMBL/GenBank/DDBJ whole genome shotgun (WGS) entry which is preliminary data.</text>
</comment>
<dbReference type="RefSeq" id="WP_119668261.1">
    <property type="nucleotide sequence ID" value="NZ_QXED01000003.1"/>
</dbReference>
<evidence type="ECO:0000256" key="1">
    <source>
        <dbReference type="ARBA" id="ARBA00022801"/>
    </source>
</evidence>